<gene>
    <name evidence="1" type="ORF">EYM_07445</name>
</gene>
<name>A0A0U3G3M7_9CREN</name>
<dbReference type="Proteomes" id="UP000060778">
    <property type="component" value="Chromosome"/>
</dbReference>
<accession>A0A0U3G3M7</accession>
<dbReference type="KEGG" id="iis:EYM_07445"/>
<dbReference type="EMBL" id="CP006867">
    <property type="protein sequence ID" value="ALU12780.1"/>
    <property type="molecule type" value="Genomic_DNA"/>
</dbReference>
<protein>
    <submittedName>
        <fullName evidence="1">Uncharacterized protein</fullName>
    </submittedName>
</protein>
<reference evidence="1 2" key="1">
    <citation type="submission" date="2013-11" db="EMBL/GenBank/DDBJ databases">
        <title>Comparative genomics of Ignicoccus.</title>
        <authorList>
            <person name="Podar M."/>
        </authorList>
    </citation>
    <scope>NUCLEOTIDE SEQUENCE [LARGE SCALE GENOMIC DNA]</scope>
    <source>
        <strain evidence="1 2">DSM 13165</strain>
    </source>
</reference>
<dbReference type="AlphaFoldDB" id="A0A0U3G3M7"/>
<sequence>MIQLSEQRPRQVNLKIVYYGPKDFEFDKVVTAIEFTRNELMVLYGIQTSYEVVDVVSPHYTFFNDIHGLENTSFSYSRYPRVIVNNNNVIYIDTTLALDELVKKLVTEITRRVFKGKLNEATEGGSNEQLFALNSYFLIITNVNDSSEEVNGFNEMSMVGETDMMMNESAGDLFSKRI</sequence>
<proteinExistence type="predicted"/>
<evidence type="ECO:0000313" key="2">
    <source>
        <dbReference type="Proteomes" id="UP000060778"/>
    </source>
</evidence>
<organism evidence="1 2">
    <name type="scientific">Ignicoccus islandicus DSM 13165</name>
    <dbReference type="NCBI Taxonomy" id="940295"/>
    <lineage>
        <taxon>Archaea</taxon>
        <taxon>Thermoproteota</taxon>
        <taxon>Thermoprotei</taxon>
        <taxon>Desulfurococcales</taxon>
        <taxon>Desulfurococcaceae</taxon>
        <taxon>Ignicoccus</taxon>
    </lineage>
</organism>
<dbReference type="GeneID" id="30680861"/>
<evidence type="ECO:0000313" key="1">
    <source>
        <dbReference type="EMBL" id="ALU12780.1"/>
    </source>
</evidence>
<keyword evidence="2" id="KW-1185">Reference proteome</keyword>
<dbReference type="RefSeq" id="WP_075050445.1">
    <property type="nucleotide sequence ID" value="NZ_CP006867.1"/>
</dbReference>